<evidence type="ECO:0000313" key="3">
    <source>
        <dbReference type="Proteomes" id="UP001601442"/>
    </source>
</evidence>
<dbReference type="SUPFAM" id="SSF53901">
    <property type="entry name" value="Thiolase-like"/>
    <property type="match status" value="2"/>
</dbReference>
<sequence>MAGLVAYGVHIPHYRLQRAAIGQVLGSGGGRGTRAVASYDEDSTSMAVEASRQALANVDTSTVDSLYFATAVPAYADKTNATAVHAALDLPQHAFAADMVGAVRSGVAALTAAARAADGAGASVAVVADIRTGLPGGSDERDGGDGAAAFVFSSDPAVPVLAEQIGAVHASTEVLERWRMPGDPSSRVWEERFGEDVYVPLAVQTFADACKASGVTPAEVDHLIVSGLHGRSTARIAGSLGTRPEAAVDSLTGVIGNAGTAQPGILLADVLDRAEPDALIALVVVADGVSVILLRTTQALAANRPARSVVAQIASGDDTLSYATFLSWRGFLTKEPPRRPDAEHPYAPPSKRRARWKFGLIAGECTACGQRHLPPAQVCTNCQAIDQTVDVPMAGVRARIATYTVDRLAFTPSPPLLLVVLDFEGGGRFRCELTDASPDDVQIGAEVEMTFRRIVTSGGIHNYFWKARPAR</sequence>
<dbReference type="RefSeq" id="WP_387398827.1">
    <property type="nucleotide sequence ID" value="NZ_JBIAMT010000005.1"/>
</dbReference>
<evidence type="ECO:0000313" key="2">
    <source>
        <dbReference type="EMBL" id="MFF0499929.1"/>
    </source>
</evidence>
<feature type="domain" description="ChsH2 C-terminal OB-fold" evidence="1">
    <location>
        <begin position="391"/>
        <end position="452"/>
    </location>
</feature>
<dbReference type="InterPro" id="IPR012340">
    <property type="entry name" value="NA-bd_OB-fold"/>
</dbReference>
<dbReference type="SUPFAM" id="SSF50249">
    <property type="entry name" value="Nucleic acid-binding proteins"/>
    <property type="match status" value="1"/>
</dbReference>
<dbReference type="Gene3D" id="3.40.47.10">
    <property type="match status" value="2"/>
</dbReference>
<name>A0ABW6P9T7_9NOCA</name>
<dbReference type="PANTHER" id="PTHR34075:SF5">
    <property type="entry name" value="BLR3430 PROTEIN"/>
    <property type="match status" value="1"/>
</dbReference>
<protein>
    <submittedName>
        <fullName evidence="2">OB-fold domain-containing protein</fullName>
    </submittedName>
</protein>
<dbReference type="Proteomes" id="UP001601442">
    <property type="component" value="Unassembled WGS sequence"/>
</dbReference>
<reference evidence="2 3" key="1">
    <citation type="submission" date="2024-10" db="EMBL/GenBank/DDBJ databases">
        <title>The Natural Products Discovery Center: Release of the First 8490 Sequenced Strains for Exploring Actinobacteria Biosynthetic Diversity.</title>
        <authorList>
            <person name="Kalkreuter E."/>
            <person name="Kautsar S.A."/>
            <person name="Yang D."/>
            <person name="Bader C.D."/>
            <person name="Teijaro C.N."/>
            <person name="Fluegel L."/>
            <person name="Davis C.M."/>
            <person name="Simpson J.R."/>
            <person name="Lauterbach L."/>
            <person name="Steele A.D."/>
            <person name="Gui C."/>
            <person name="Meng S."/>
            <person name="Li G."/>
            <person name="Viehrig K."/>
            <person name="Ye F."/>
            <person name="Su P."/>
            <person name="Kiefer A.F."/>
            <person name="Nichols A."/>
            <person name="Cepeda A.J."/>
            <person name="Yan W."/>
            <person name="Fan B."/>
            <person name="Jiang Y."/>
            <person name="Adhikari A."/>
            <person name="Zheng C.-J."/>
            <person name="Schuster L."/>
            <person name="Cowan T.M."/>
            <person name="Smanski M.J."/>
            <person name="Chevrette M.G."/>
            <person name="De Carvalho L.P.S."/>
            <person name="Shen B."/>
        </authorList>
    </citation>
    <scope>NUCLEOTIDE SEQUENCE [LARGE SCALE GENOMIC DNA]</scope>
    <source>
        <strain evidence="2 3">NPDC004119</strain>
    </source>
</reference>
<dbReference type="InterPro" id="IPR016039">
    <property type="entry name" value="Thiolase-like"/>
</dbReference>
<organism evidence="2 3">
    <name type="scientific">Nocardia aobensis</name>
    <dbReference type="NCBI Taxonomy" id="257277"/>
    <lineage>
        <taxon>Bacteria</taxon>
        <taxon>Bacillati</taxon>
        <taxon>Actinomycetota</taxon>
        <taxon>Actinomycetes</taxon>
        <taxon>Mycobacteriales</taxon>
        <taxon>Nocardiaceae</taxon>
        <taxon>Nocardia</taxon>
    </lineage>
</organism>
<keyword evidence="3" id="KW-1185">Reference proteome</keyword>
<dbReference type="PANTHER" id="PTHR34075">
    <property type="entry name" value="BLR3430 PROTEIN"/>
    <property type="match status" value="1"/>
</dbReference>
<proteinExistence type="predicted"/>
<dbReference type="InterPro" id="IPR002878">
    <property type="entry name" value="ChsH2_C"/>
</dbReference>
<dbReference type="InterPro" id="IPR052513">
    <property type="entry name" value="Thioester_dehydratase-like"/>
</dbReference>
<comment type="caution">
    <text evidence="2">The sequence shown here is derived from an EMBL/GenBank/DDBJ whole genome shotgun (WGS) entry which is preliminary data.</text>
</comment>
<evidence type="ECO:0000259" key="1">
    <source>
        <dbReference type="Pfam" id="PF01796"/>
    </source>
</evidence>
<dbReference type="Pfam" id="PF01796">
    <property type="entry name" value="OB_ChsH2_C"/>
    <property type="match status" value="1"/>
</dbReference>
<gene>
    <name evidence="2" type="ORF">ACFYU5_26250</name>
</gene>
<accession>A0ABW6P9T7</accession>
<dbReference type="EMBL" id="JBIAMT010000005">
    <property type="protein sequence ID" value="MFF0499929.1"/>
    <property type="molecule type" value="Genomic_DNA"/>
</dbReference>